<dbReference type="InterPro" id="IPR031795">
    <property type="entry name" value="Zf-HC3"/>
</dbReference>
<comment type="caution">
    <text evidence="1">The sequence shown here is derived from an EMBL/GenBank/DDBJ whole genome shotgun (WGS) entry which is preliminary data.</text>
</comment>
<name>A0AAE3GIU5_9PSEU</name>
<dbReference type="GO" id="GO:0008270">
    <property type="term" value="F:zinc ion binding"/>
    <property type="evidence" value="ECO:0007669"/>
    <property type="project" value="UniProtKB-KW"/>
</dbReference>
<keyword evidence="2" id="KW-1185">Reference proteome</keyword>
<accession>A0AAE3GIU5</accession>
<dbReference type="Proteomes" id="UP001206128">
    <property type="component" value="Unassembled WGS sequence"/>
</dbReference>
<dbReference type="Pfam" id="PF16827">
    <property type="entry name" value="zf-HC3"/>
    <property type="match status" value="1"/>
</dbReference>
<protein>
    <submittedName>
        <fullName evidence="1">Zinc-finger</fullName>
    </submittedName>
</protein>
<dbReference type="RefSeq" id="WP_253775702.1">
    <property type="nucleotide sequence ID" value="NZ_JAMTCK010000012.1"/>
</dbReference>
<gene>
    <name evidence="1" type="ORF">LX83_005023</name>
</gene>
<evidence type="ECO:0000313" key="1">
    <source>
        <dbReference type="EMBL" id="MCP2168149.1"/>
    </source>
</evidence>
<proteinExistence type="predicted"/>
<dbReference type="EMBL" id="JAMTCK010000012">
    <property type="protein sequence ID" value="MCP2168149.1"/>
    <property type="molecule type" value="Genomic_DNA"/>
</dbReference>
<keyword evidence="1" id="KW-0863">Zinc-finger</keyword>
<reference evidence="1" key="1">
    <citation type="submission" date="2022-06" db="EMBL/GenBank/DDBJ databases">
        <title>Genomic Encyclopedia of Archaeal and Bacterial Type Strains, Phase II (KMG-II): from individual species to whole genera.</title>
        <authorList>
            <person name="Goeker M."/>
        </authorList>
    </citation>
    <scope>NUCLEOTIDE SEQUENCE</scope>
    <source>
        <strain evidence="1">DSM 43935</strain>
    </source>
</reference>
<sequence length="97" mass="11129">MTTSGRKTFRWWPVDHGRHAIPGELRPGDTGETLCLHPVTYLGGEPSKREWLWPTCQVCYERARGYTHISLAGYHYGPVLPAQRQTEQHQADSQVIR</sequence>
<keyword evidence="1" id="KW-0479">Metal-binding</keyword>
<evidence type="ECO:0000313" key="2">
    <source>
        <dbReference type="Proteomes" id="UP001206128"/>
    </source>
</evidence>
<keyword evidence="1" id="KW-0862">Zinc</keyword>
<dbReference type="AlphaFoldDB" id="A0AAE3GIU5"/>
<organism evidence="1 2">
    <name type="scientific">Goodfellowiella coeruleoviolacea</name>
    <dbReference type="NCBI Taxonomy" id="334858"/>
    <lineage>
        <taxon>Bacteria</taxon>
        <taxon>Bacillati</taxon>
        <taxon>Actinomycetota</taxon>
        <taxon>Actinomycetes</taxon>
        <taxon>Pseudonocardiales</taxon>
        <taxon>Pseudonocardiaceae</taxon>
        <taxon>Goodfellowiella</taxon>
    </lineage>
</organism>